<dbReference type="Proteomes" id="UP000467700">
    <property type="component" value="Unassembled WGS sequence"/>
</dbReference>
<dbReference type="GO" id="GO:0000978">
    <property type="term" value="F:RNA polymerase II cis-regulatory region sequence-specific DNA binding"/>
    <property type="evidence" value="ECO:0007669"/>
    <property type="project" value="TreeGrafter"/>
</dbReference>
<evidence type="ECO:0000256" key="7">
    <source>
        <dbReference type="ARBA" id="ARBA00023242"/>
    </source>
</evidence>
<dbReference type="GO" id="GO:0017053">
    <property type="term" value="C:transcription repressor complex"/>
    <property type="evidence" value="ECO:0007669"/>
    <property type="project" value="TreeGrafter"/>
</dbReference>
<feature type="region of interest" description="Disordered" evidence="10">
    <location>
        <begin position="1"/>
        <end position="59"/>
    </location>
</feature>
<evidence type="ECO:0000256" key="1">
    <source>
        <dbReference type="ARBA" id="ARBA00004123"/>
    </source>
</evidence>
<gene>
    <name evidence="12" type="ORF">AAE3_LOCUS6947</name>
</gene>
<dbReference type="SUPFAM" id="SSF81901">
    <property type="entry name" value="HCP-like"/>
    <property type="match status" value="1"/>
</dbReference>
<keyword evidence="6" id="KW-0804">Transcription</keyword>
<feature type="compositionally biased region" description="Basic and acidic residues" evidence="10">
    <location>
        <begin position="1055"/>
        <end position="1066"/>
    </location>
</feature>
<dbReference type="InterPro" id="IPR056413">
    <property type="entry name" value="TPR_CcmH_CycH"/>
</dbReference>
<dbReference type="Pfam" id="PF00515">
    <property type="entry name" value="TPR_1"/>
    <property type="match status" value="1"/>
</dbReference>
<dbReference type="SUPFAM" id="SSF48452">
    <property type="entry name" value="TPR-like"/>
    <property type="match status" value="1"/>
</dbReference>
<evidence type="ECO:0000256" key="6">
    <source>
        <dbReference type="ARBA" id="ARBA00023163"/>
    </source>
</evidence>
<dbReference type="PROSITE" id="PS50005">
    <property type="entry name" value="TPR"/>
    <property type="match status" value="8"/>
</dbReference>
<dbReference type="InterPro" id="IPR051630">
    <property type="entry name" value="Corepressor-Demethylase"/>
</dbReference>
<evidence type="ECO:0000259" key="11">
    <source>
        <dbReference type="Pfam" id="PF23914"/>
    </source>
</evidence>
<feature type="repeat" description="TPR" evidence="9">
    <location>
        <begin position="210"/>
        <end position="243"/>
    </location>
</feature>
<comment type="similarity">
    <text evidence="8">Belongs to the CYC8/SSN6 family.</text>
</comment>
<reference evidence="12 13" key="1">
    <citation type="submission" date="2020-01" db="EMBL/GenBank/DDBJ databases">
        <authorList>
            <person name="Gupta K D."/>
        </authorList>
    </citation>
    <scope>NUCLEOTIDE SEQUENCE [LARGE SCALE GENOMIC DNA]</scope>
</reference>
<dbReference type="InterPro" id="IPR019734">
    <property type="entry name" value="TPR_rpt"/>
</dbReference>
<accession>A0A8S0VRT0</accession>
<evidence type="ECO:0000256" key="5">
    <source>
        <dbReference type="ARBA" id="ARBA00023015"/>
    </source>
</evidence>
<feature type="compositionally biased region" description="Basic and acidic residues" evidence="10">
    <location>
        <begin position="576"/>
        <end position="595"/>
    </location>
</feature>
<evidence type="ECO:0000256" key="3">
    <source>
        <dbReference type="ARBA" id="ARBA00022737"/>
    </source>
</evidence>
<feature type="compositionally biased region" description="Basic and acidic residues" evidence="10">
    <location>
        <begin position="785"/>
        <end position="808"/>
    </location>
</feature>
<dbReference type="OrthoDB" id="418911at2759"/>
<feature type="domain" description="Cytochrome c-type biogenesis protein H TPR" evidence="11">
    <location>
        <begin position="102"/>
        <end position="205"/>
    </location>
</feature>
<feature type="compositionally biased region" description="Basic and acidic residues" evidence="10">
    <location>
        <begin position="616"/>
        <end position="628"/>
    </location>
</feature>
<dbReference type="GO" id="GO:0005634">
    <property type="term" value="C:nucleus"/>
    <property type="evidence" value="ECO:0007669"/>
    <property type="project" value="UniProtKB-SubCell"/>
</dbReference>
<protein>
    <recommendedName>
        <fullName evidence="11">Cytochrome c-type biogenesis protein H TPR domain-containing protein</fullName>
    </recommendedName>
</protein>
<feature type="repeat" description="TPR" evidence="9">
    <location>
        <begin position="358"/>
        <end position="391"/>
    </location>
</feature>
<feature type="compositionally biased region" description="Pro residues" evidence="10">
    <location>
        <begin position="732"/>
        <end position="744"/>
    </location>
</feature>
<dbReference type="PANTHER" id="PTHR14017">
    <property type="entry name" value="LYSINE-SPECIFIC DEMETHYLASE"/>
    <property type="match status" value="1"/>
</dbReference>
<keyword evidence="5" id="KW-0805">Transcription regulation</keyword>
<feature type="repeat" description="TPR" evidence="9">
    <location>
        <begin position="286"/>
        <end position="319"/>
    </location>
</feature>
<comment type="subcellular location">
    <subcellularLocation>
        <location evidence="1">Nucleus</location>
    </subcellularLocation>
</comment>
<comment type="caution">
    <text evidence="12">The sequence shown here is derived from an EMBL/GenBank/DDBJ whole genome shotgun (WGS) entry which is preliminary data.</text>
</comment>
<feature type="compositionally biased region" description="Pro residues" evidence="10">
    <location>
        <begin position="533"/>
        <end position="558"/>
    </location>
</feature>
<keyword evidence="2" id="KW-0678">Repressor</keyword>
<sequence>MSPFAPFFSSLPASPTPTMAHRHGPRQLDRDVRMHDPQPPVPHPHHIQHPPHPAHLNGASAIPSTPSGLSNGSAHATISPAVATAVPNGAGPSGSIIHKLNTANEQTWLLIGRVAEQMGDLEHALSAYENALRHNPMSVSGLTQVAGIARIKENYPKAVDFFQRVLQIEEDNGEIWSALGHCYLMQDDLQKAYSAYQQALYLLPNPKEDPKLWYGIGILYDRYGSLDHAEEAFSSVLRMCKDLDFDKENEILFRLGIIYKQQGKFDDSLTCFDRILRNPPSPLAHADIWFQIGHVFEQQKNHARAKDAYERVVDANPGHAKVLQQLGWLYHQDGSGFQNQDLAIQYLTKSLEADPSDAQSWYLLGRAYMAGQKYNKAYEAYQQAVYRDGRNPTFWCSIGVLYFQINQFRDALDAYSRAIRINPYISEVWFDLGSLYESCNNQITDAIDAYARASELDPSNVAIAQRLQLLKNAQATGGQLPAAPGPQDVHPTAYASAVVPPPGLTGPPLMLQSTSHRPSFRSDSRGPANEISLPPPSQVNPGRSSPPPPFRGGPPPPVILDETRHMPSHTPLAPMDVDRPPHHAARDYPPSREPNRGPVGQSLLLQHPLPPQGPSDDPRNGVHSHHQDPYFNRPRPQSRSVSPAPHSGRPRSSSSFQGYPGRQAIGPAQPSAAPPQRSPRYHHREPSHPEQEPGWDRRAPPAGDHRDWERDHDRRPREYIPHSTPQANFYPPRSPRAHSPPEPSPRNVHTTRYWDNKPTTTTGPSGHPGFRPSSPPQQTVLLDQPSRRYDPRHDARDTRDYEQERPETRSYPVSPEGLRARNNAPHLMASTSRRSESPHTTPMLAGDPKRRRDKRADIQPPPPPSQQQQQQQLQQQQTPHFQQQQIAPQFPPPPVSTPSMQEAPKKERRKRLNNNGGKRKDDSDRSSSSMHNTFKPMHRYSKGPASPENSSNSGSSRSIQPSPTSATPRPPSRVVDEDYDEGVADALMGLASYRAPENPQSSDPPSRSPGHGRHAIPSPRPQASHRNSISSNHASPPTQTAPLKRALSPGPDDADNNKRSRMDLMKRRISSPSGGRRTPVPSTRPSPIPFRTQPASQPASHSPEARDQFPPSPSLPAVLPPHPRPIGAGHAQSHASGSTNAIALPPIATLSPSPSAPSPTNHNERDDKMHVDNRSISPPSRGKLSEVVHGSSRSPTAKQLSPPSEKKEASA</sequence>
<feature type="compositionally biased region" description="Polar residues" evidence="10">
    <location>
        <begin position="1024"/>
        <end position="1041"/>
    </location>
</feature>
<proteinExistence type="inferred from homology"/>
<dbReference type="GO" id="GO:0000122">
    <property type="term" value="P:negative regulation of transcription by RNA polymerase II"/>
    <property type="evidence" value="ECO:0007669"/>
    <property type="project" value="TreeGrafter"/>
</dbReference>
<feature type="compositionally biased region" description="Basic and acidic residues" evidence="10">
    <location>
        <begin position="26"/>
        <end position="36"/>
    </location>
</feature>
<feature type="repeat" description="TPR" evidence="9">
    <location>
        <begin position="105"/>
        <end position="138"/>
    </location>
</feature>
<dbReference type="PANTHER" id="PTHR14017:SF1">
    <property type="entry name" value="LD02225P"/>
    <property type="match status" value="1"/>
</dbReference>
<evidence type="ECO:0000313" key="12">
    <source>
        <dbReference type="EMBL" id="CAA7264679.1"/>
    </source>
</evidence>
<evidence type="ECO:0000256" key="10">
    <source>
        <dbReference type="SAM" id="MobiDB-lite"/>
    </source>
</evidence>
<name>A0A8S0VRT0_CYCAE</name>
<evidence type="ECO:0000256" key="2">
    <source>
        <dbReference type="ARBA" id="ARBA00022491"/>
    </source>
</evidence>
<feature type="repeat" description="TPR" evidence="9">
    <location>
        <begin position="249"/>
        <end position="282"/>
    </location>
</feature>
<dbReference type="SMART" id="SM00028">
    <property type="entry name" value="TPR"/>
    <property type="match status" value="10"/>
</dbReference>
<feature type="compositionally biased region" description="Basic and acidic residues" evidence="10">
    <location>
        <begin position="1162"/>
        <end position="1173"/>
    </location>
</feature>
<keyword evidence="7" id="KW-0539">Nucleus</keyword>
<feature type="compositionally biased region" description="Low complexity" evidence="10">
    <location>
        <begin position="1143"/>
        <end position="1153"/>
    </location>
</feature>
<feature type="compositionally biased region" description="Basic and acidic residues" evidence="10">
    <location>
        <begin position="684"/>
        <end position="720"/>
    </location>
</feature>
<dbReference type="Pfam" id="PF13432">
    <property type="entry name" value="TPR_16"/>
    <property type="match status" value="2"/>
</dbReference>
<dbReference type="InterPro" id="IPR011990">
    <property type="entry name" value="TPR-like_helical_dom_sf"/>
</dbReference>
<evidence type="ECO:0000256" key="4">
    <source>
        <dbReference type="ARBA" id="ARBA00022803"/>
    </source>
</evidence>
<feature type="compositionally biased region" description="Low complexity" evidence="10">
    <location>
        <begin position="758"/>
        <end position="769"/>
    </location>
</feature>
<organism evidence="12 13">
    <name type="scientific">Cyclocybe aegerita</name>
    <name type="common">Black poplar mushroom</name>
    <name type="synonym">Agrocybe aegerita</name>
    <dbReference type="NCBI Taxonomy" id="1973307"/>
    <lineage>
        <taxon>Eukaryota</taxon>
        <taxon>Fungi</taxon>
        <taxon>Dikarya</taxon>
        <taxon>Basidiomycota</taxon>
        <taxon>Agaricomycotina</taxon>
        <taxon>Agaricomycetes</taxon>
        <taxon>Agaricomycetidae</taxon>
        <taxon>Agaricales</taxon>
        <taxon>Agaricineae</taxon>
        <taxon>Bolbitiaceae</taxon>
        <taxon>Cyclocybe</taxon>
    </lineage>
</organism>
<keyword evidence="4 9" id="KW-0802">TPR repeat</keyword>
<dbReference type="FunFam" id="1.25.40.10:FF:000403">
    <property type="entry name" value="General transcriptional repressor, putative"/>
    <property type="match status" value="1"/>
</dbReference>
<dbReference type="Pfam" id="PF23914">
    <property type="entry name" value="TPR_CcmH_CycH"/>
    <property type="match status" value="1"/>
</dbReference>
<dbReference type="AlphaFoldDB" id="A0A8S0VRT0"/>
<feature type="repeat" description="TPR" evidence="9">
    <location>
        <begin position="173"/>
        <end position="206"/>
    </location>
</feature>
<feature type="compositionally biased region" description="Polar residues" evidence="10">
    <location>
        <begin position="1191"/>
        <end position="1202"/>
    </location>
</feature>
<dbReference type="GO" id="GO:0031490">
    <property type="term" value="F:chromatin DNA binding"/>
    <property type="evidence" value="ECO:0007669"/>
    <property type="project" value="TreeGrafter"/>
</dbReference>
<dbReference type="PROSITE" id="PS50293">
    <property type="entry name" value="TPR_REGION"/>
    <property type="match status" value="1"/>
</dbReference>
<feature type="repeat" description="TPR" evidence="9">
    <location>
        <begin position="392"/>
        <end position="425"/>
    </location>
</feature>
<feature type="compositionally biased region" description="Basic and acidic residues" evidence="10">
    <location>
        <begin position="847"/>
        <end position="857"/>
    </location>
</feature>
<feature type="region of interest" description="Disordered" evidence="10">
    <location>
        <begin position="478"/>
        <end position="1211"/>
    </location>
</feature>
<evidence type="ECO:0000313" key="13">
    <source>
        <dbReference type="Proteomes" id="UP000467700"/>
    </source>
</evidence>
<evidence type="ECO:0000256" key="8">
    <source>
        <dbReference type="ARBA" id="ARBA00061082"/>
    </source>
</evidence>
<feature type="compositionally biased region" description="Pro residues" evidence="10">
    <location>
        <begin position="1110"/>
        <end position="1124"/>
    </location>
</feature>
<keyword evidence="3" id="KW-0677">Repeat</keyword>
<keyword evidence="13" id="KW-1185">Reference proteome</keyword>
<dbReference type="EMBL" id="CACVBS010000046">
    <property type="protein sequence ID" value="CAA7264679.1"/>
    <property type="molecule type" value="Genomic_DNA"/>
</dbReference>
<evidence type="ECO:0000256" key="9">
    <source>
        <dbReference type="PROSITE-ProRule" id="PRU00339"/>
    </source>
</evidence>
<dbReference type="Gene3D" id="1.25.40.10">
    <property type="entry name" value="Tetratricopeptide repeat domain"/>
    <property type="match status" value="2"/>
</dbReference>
<feature type="repeat" description="TPR" evidence="9">
    <location>
        <begin position="139"/>
        <end position="172"/>
    </location>
</feature>
<feature type="compositionally biased region" description="Low complexity" evidence="10">
    <location>
        <begin position="944"/>
        <end position="967"/>
    </location>
</feature>
<feature type="compositionally biased region" description="Low complexity" evidence="10">
    <location>
        <begin position="866"/>
        <end position="888"/>
    </location>
</feature>
<dbReference type="FunFam" id="1.25.40.10:FF:000078">
    <property type="entry name" value="Transcriptional corepressor Cyc8"/>
    <property type="match status" value="1"/>
</dbReference>